<keyword evidence="14" id="KW-1185">Reference proteome</keyword>
<dbReference type="GO" id="GO:0015344">
    <property type="term" value="F:siderophore uptake transmembrane transporter activity"/>
    <property type="evidence" value="ECO:0007669"/>
    <property type="project" value="TreeGrafter"/>
</dbReference>
<protein>
    <submittedName>
        <fullName evidence="11">Outer membrane receptor protein involved in Fe transport</fullName>
    </submittedName>
    <submittedName>
        <fullName evidence="12">TonB-dependent receptor</fullName>
    </submittedName>
</protein>
<dbReference type="GO" id="GO:0009279">
    <property type="term" value="C:cell outer membrane"/>
    <property type="evidence" value="ECO:0007669"/>
    <property type="project" value="UniProtKB-SubCell"/>
</dbReference>
<gene>
    <name evidence="11" type="ORF">BCL90_4822</name>
    <name evidence="12" type="ORF">E3V97_21865</name>
</gene>
<comment type="similarity">
    <text evidence="8">Belongs to the TonB-dependent receptor family.</text>
</comment>
<dbReference type="Pfam" id="PF13715">
    <property type="entry name" value="CarbopepD_reg_2"/>
    <property type="match status" value="1"/>
</dbReference>
<accession>A0A497XS23</accession>
<dbReference type="InterPro" id="IPR036942">
    <property type="entry name" value="Beta-barrel_TonB_sf"/>
</dbReference>
<dbReference type="Pfam" id="PF07715">
    <property type="entry name" value="Plug"/>
    <property type="match status" value="1"/>
</dbReference>
<keyword evidence="3 8" id="KW-1134">Transmembrane beta strand</keyword>
<dbReference type="GO" id="GO:0044718">
    <property type="term" value="P:siderophore transmembrane transport"/>
    <property type="evidence" value="ECO:0007669"/>
    <property type="project" value="TreeGrafter"/>
</dbReference>
<evidence type="ECO:0000256" key="9">
    <source>
        <dbReference type="SAM" id="Phobius"/>
    </source>
</evidence>
<keyword evidence="2 8" id="KW-0813">Transport</keyword>
<evidence type="ECO:0000259" key="10">
    <source>
        <dbReference type="Pfam" id="PF07715"/>
    </source>
</evidence>
<dbReference type="Proteomes" id="UP000297429">
    <property type="component" value="Unassembled WGS sequence"/>
</dbReference>
<dbReference type="PANTHER" id="PTHR30069">
    <property type="entry name" value="TONB-DEPENDENT OUTER MEMBRANE RECEPTOR"/>
    <property type="match status" value="1"/>
</dbReference>
<name>A0A497XS23_9SPHI</name>
<dbReference type="SUPFAM" id="SSF56935">
    <property type="entry name" value="Porins"/>
    <property type="match status" value="1"/>
</dbReference>
<dbReference type="Proteomes" id="UP000273898">
    <property type="component" value="Unassembled WGS sequence"/>
</dbReference>
<organism evidence="11 13">
    <name type="scientific">Pedobacter alluvionis</name>
    <dbReference type="NCBI Taxonomy" id="475253"/>
    <lineage>
        <taxon>Bacteria</taxon>
        <taxon>Pseudomonadati</taxon>
        <taxon>Bacteroidota</taxon>
        <taxon>Sphingobacteriia</taxon>
        <taxon>Sphingobacteriales</taxon>
        <taxon>Sphingobacteriaceae</taxon>
        <taxon>Pedobacter</taxon>
    </lineage>
</organism>
<evidence type="ECO:0000313" key="14">
    <source>
        <dbReference type="Proteomes" id="UP000297429"/>
    </source>
</evidence>
<dbReference type="EMBL" id="SOPX01000005">
    <property type="protein sequence ID" value="TFB28770.1"/>
    <property type="molecule type" value="Genomic_DNA"/>
</dbReference>
<dbReference type="InterPro" id="IPR013784">
    <property type="entry name" value="Carb-bd-like_fold"/>
</dbReference>
<dbReference type="GO" id="GO:0030246">
    <property type="term" value="F:carbohydrate binding"/>
    <property type="evidence" value="ECO:0007669"/>
    <property type="project" value="InterPro"/>
</dbReference>
<comment type="subcellular location">
    <subcellularLocation>
        <location evidence="1 8">Cell outer membrane</location>
        <topology evidence="1 8">Multi-pass membrane protein</topology>
    </subcellularLocation>
</comment>
<dbReference type="InterPro" id="IPR012910">
    <property type="entry name" value="Plug_dom"/>
</dbReference>
<feature type="transmembrane region" description="Helical" evidence="9">
    <location>
        <begin position="36"/>
        <end position="55"/>
    </location>
</feature>
<dbReference type="OrthoDB" id="9812892at2"/>
<evidence type="ECO:0000256" key="7">
    <source>
        <dbReference type="ARBA" id="ARBA00023237"/>
    </source>
</evidence>
<comment type="caution">
    <text evidence="11">The sequence shown here is derived from an EMBL/GenBank/DDBJ whole genome shotgun (WGS) entry which is preliminary data.</text>
</comment>
<reference evidence="11 13" key="1">
    <citation type="submission" date="2018-10" db="EMBL/GenBank/DDBJ databases">
        <title>Genomic Encyclopedia of Archaeal and Bacterial Type Strains, Phase II (KMG-II): from individual species to whole genera.</title>
        <authorList>
            <person name="Goeker M."/>
        </authorList>
    </citation>
    <scope>NUCLEOTIDE SEQUENCE [LARGE SCALE GENOMIC DNA]</scope>
    <source>
        <strain evidence="11 13">DSM 19624</strain>
    </source>
</reference>
<evidence type="ECO:0000256" key="6">
    <source>
        <dbReference type="ARBA" id="ARBA00023136"/>
    </source>
</evidence>
<keyword evidence="4 8" id="KW-0812">Transmembrane</keyword>
<sequence>MWNIQKKQGSIIIKCTIESSVYCDDTVRGKNWVKKINSIILFFTLFMLFTAQYAVAQNKTSITGKITGISGEAVPGINIRIKGREVRTLSKEDGTFELNNLKPGNYELLFHGLGYKPHSQKISLSAGQFIKVEVRLTEISTVLESVTVAGKTQAAEIRQQAYNVAAIDARKLHNTTYDLNQALNKVSGVRIRESGGLGSAFNFSLNGFTGNQVKFFLDGIPMDNFGTSLQMNNIPINMADRIEVYKGVVPVWLGADALGGAINIVTNTNQRDYLDVSYSYGSFNTHKSAVNAGYTAKSGFTVQVNAFQNYSDNNYKVDVDVANLTTGVYTPMRVRRFHDTYRNETVIANIGVTGKRYADKLLLGITLGQNKADIQTGNRMFDVYGARKRNGDIIMPSLKYLKNNLFIKDLNLSLNANYNLGHEQLVDTVFKQYNWLGESRDKSTDPDAVGGELRRTLYKYKNNNANITANLGYKFLDKHSLALNNTFLGFNRRGKDELDPDNKLNMQPRENFKNILGLGYRYDMNERFNASVFLKNYNQSTTAFQSYTSPNAPWGTLPNYTKQKKSVNKSGYGAAASYFLNTGLQAKASYEKTYRLPENDELFGNPTIDRIENFSLRPESSENANLGLAYQFILVKEHKLHIESNFIYRNSKDFIRPNLTSVGGVAMIQMLNQQDVRTTGIDGEIRYTFKDALVVGVNMTWQNIRNQTKYEANETQVSQIYKDRIPNMPYLYGNANAQYSIKGLGIATNVLNIGYNLTYVHEYYLNWPSQGSTGSKLNIPEQFQHDVNAVYSIKDGRYNIGLECRNLFDAKIYDNFSLQKPGRSINIKLRYFIAGNQK</sequence>
<evidence type="ECO:0000256" key="1">
    <source>
        <dbReference type="ARBA" id="ARBA00004571"/>
    </source>
</evidence>
<evidence type="ECO:0000256" key="4">
    <source>
        <dbReference type="ARBA" id="ARBA00022692"/>
    </source>
</evidence>
<keyword evidence="11" id="KW-0675">Receptor</keyword>
<keyword evidence="7 8" id="KW-0998">Cell outer membrane</keyword>
<dbReference type="EMBL" id="RCCK01000015">
    <property type="protein sequence ID" value="RLJ71995.1"/>
    <property type="molecule type" value="Genomic_DNA"/>
</dbReference>
<dbReference type="InterPro" id="IPR037066">
    <property type="entry name" value="Plug_dom_sf"/>
</dbReference>
<evidence type="ECO:0000313" key="13">
    <source>
        <dbReference type="Proteomes" id="UP000273898"/>
    </source>
</evidence>
<dbReference type="PANTHER" id="PTHR30069:SF29">
    <property type="entry name" value="HEMOGLOBIN AND HEMOGLOBIN-HAPTOGLOBIN-BINDING PROTEIN 1-RELATED"/>
    <property type="match status" value="1"/>
</dbReference>
<evidence type="ECO:0000313" key="11">
    <source>
        <dbReference type="EMBL" id="RLJ71995.1"/>
    </source>
</evidence>
<evidence type="ECO:0000256" key="5">
    <source>
        <dbReference type="ARBA" id="ARBA00022729"/>
    </source>
</evidence>
<dbReference type="Gene3D" id="2.40.170.20">
    <property type="entry name" value="TonB-dependent receptor, beta-barrel domain"/>
    <property type="match status" value="1"/>
</dbReference>
<dbReference type="SUPFAM" id="SSF49452">
    <property type="entry name" value="Starch-binding domain-like"/>
    <property type="match status" value="1"/>
</dbReference>
<dbReference type="PROSITE" id="PS52016">
    <property type="entry name" value="TONB_DEPENDENT_REC_3"/>
    <property type="match status" value="1"/>
</dbReference>
<evidence type="ECO:0000313" key="12">
    <source>
        <dbReference type="EMBL" id="TFB28770.1"/>
    </source>
</evidence>
<keyword evidence="9" id="KW-1133">Transmembrane helix</keyword>
<keyword evidence="6 8" id="KW-0472">Membrane</keyword>
<evidence type="ECO:0000256" key="2">
    <source>
        <dbReference type="ARBA" id="ARBA00022448"/>
    </source>
</evidence>
<evidence type="ECO:0000256" key="3">
    <source>
        <dbReference type="ARBA" id="ARBA00022452"/>
    </source>
</evidence>
<dbReference type="Gene3D" id="2.60.40.1120">
    <property type="entry name" value="Carboxypeptidase-like, regulatory domain"/>
    <property type="match status" value="1"/>
</dbReference>
<dbReference type="AlphaFoldDB" id="A0A497XS23"/>
<evidence type="ECO:0000256" key="8">
    <source>
        <dbReference type="PROSITE-ProRule" id="PRU01360"/>
    </source>
</evidence>
<reference evidence="12 14" key="2">
    <citation type="submission" date="2019-03" db="EMBL/GenBank/DDBJ databases">
        <authorList>
            <person name="He R.-H."/>
        </authorList>
    </citation>
    <scope>NUCLEOTIDE SEQUENCE [LARGE SCALE GENOMIC DNA]</scope>
    <source>
        <strain evidence="12 14">DSM 19624</strain>
    </source>
</reference>
<feature type="domain" description="TonB-dependent receptor plug" evidence="10">
    <location>
        <begin position="158"/>
        <end position="261"/>
    </location>
</feature>
<dbReference type="InterPro" id="IPR039426">
    <property type="entry name" value="TonB-dep_rcpt-like"/>
</dbReference>
<proteinExistence type="inferred from homology"/>
<keyword evidence="5" id="KW-0732">Signal</keyword>
<dbReference type="Gene3D" id="2.170.130.10">
    <property type="entry name" value="TonB-dependent receptor, plug domain"/>
    <property type="match status" value="1"/>
</dbReference>